<sequence>MINPNIKRMLAELKHEFPDLEEEIDLIIYDEEMNGYFFDDEFKEKMLYKLWINYKGISVGIIRVSLADNLFYIESCSYMNQEDLIFFSKIITIIFKHLSKIEFI</sequence>
<gene>
    <name evidence="1" type="ORF">B7R82_06360</name>
</gene>
<dbReference type="AlphaFoldDB" id="A0A1Y0F8F1"/>
<name>A0A1Y0F8F1_9LACO</name>
<dbReference type="RefSeq" id="WP_087448821.1">
    <property type="nucleotide sequence ID" value="NZ_CP020858.1"/>
</dbReference>
<evidence type="ECO:0000313" key="2">
    <source>
        <dbReference type="Proteomes" id="UP000195378"/>
    </source>
</evidence>
<dbReference type="EMBL" id="CP020858">
    <property type="protein sequence ID" value="ARU19632.1"/>
    <property type="molecule type" value="Genomic_DNA"/>
</dbReference>
<proteinExistence type="predicted"/>
<protein>
    <submittedName>
        <fullName evidence="1">Uncharacterized protein</fullName>
    </submittedName>
</protein>
<evidence type="ECO:0000313" key="1">
    <source>
        <dbReference type="EMBL" id="ARU19632.1"/>
    </source>
</evidence>
<reference evidence="1 2" key="1">
    <citation type="submission" date="2017-04" db="EMBL/GenBank/DDBJ databases">
        <title>Complete genome sequence of Lactobacillus salivarius ZLS006, a probiotic strain isolated from healthy piglet.</title>
        <authorList>
            <person name="Zhang D."/>
        </authorList>
    </citation>
    <scope>NUCLEOTIDE SEQUENCE [LARGE SCALE GENOMIC DNA]</scope>
    <source>
        <strain evidence="1 2">ZLS006</strain>
    </source>
</reference>
<accession>A0A1Y0F8F1</accession>
<dbReference type="Proteomes" id="UP000195378">
    <property type="component" value="Chromosome"/>
</dbReference>
<organism evidence="1 2">
    <name type="scientific">Ligilactobacillus salivarius</name>
    <dbReference type="NCBI Taxonomy" id="1624"/>
    <lineage>
        <taxon>Bacteria</taxon>
        <taxon>Bacillati</taxon>
        <taxon>Bacillota</taxon>
        <taxon>Bacilli</taxon>
        <taxon>Lactobacillales</taxon>
        <taxon>Lactobacillaceae</taxon>
        <taxon>Ligilactobacillus</taxon>
    </lineage>
</organism>